<dbReference type="InterPro" id="IPR036544">
    <property type="entry name" value="QCR7_sf"/>
</dbReference>
<keyword evidence="8" id="KW-0472">Membrane</keyword>
<gene>
    <name evidence="9" type="ORF">CSUI_009157</name>
</gene>
<dbReference type="GeneID" id="94432486"/>
<comment type="subcellular location">
    <subcellularLocation>
        <location evidence="1">Mitochondrion inner membrane</location>
        <topology evidence="1">Peripheral membrane protein</topology>
        <orientation evidence="1">Matrix side</orientation>
    </subcellularLocation>
</comment>
<dbReference type="AlphaFoldDB" id="A0A2C6KKM5"/>
<keyword evidence="7" id="KW-0496">Mitochondrion</keyword>
<keyword evidence="5" id="KW-0999">Mitochondrion inner membrane</keyword>
<dbReference type="RefSeq" id="XP_067918747.1">
    <property type="nucleotide sequence ID" value="XM_068069275.1"/>
</dbReference>
<dbReference type="EMBL" id="MIGC01005345">
    <property type="protein sequence ID" value="PHJ17022.1"/>
    <property type="molecule type" value="Genomic_DNA"/>
</dbReference>
<evidence type="ECO:0000256" key="6">
    <source>
        <dbReference type="ARBA" id="ARBA00022982"/>
    </source>
</evidence>
<dbReference type="PANTHER" id="PTHR12022">
    <property type="entry name" value="UBIQUINOL-CYTOCHROME C REDUCTASE COMPLEX 14 KD PROTEIN"/>
    <property type="match status" value="1"/>
</dbReference>
<dbReference type="Proteomes" id="UP000221165">
    <property type="component" value="Unassembled WGS sequence"/>
</dbReference>
<keyword evidence="10" id="KW-1185">Reference proteome</keyword>
<evidence type="ECO:0000256" key="3">
    <source>
        <dbReference type="ARBA" id="ARBA00022448"/>
    </source>
</evidence>
<keyword evidence="3" id="KW-0813">Transport</keyword>
<evidence type="ECO:0000313" key="9">
    <source>
        <dbReference type="EMBL" id="PHJ17022.1"/>
    </source>
</evidence>
<reference evidence="9 10" key="1">
    <citation type="journal article" date="2017" name="Int. J. Parasitol.">
        <title>The genome of the protozoan parasite Cystoisospora suis and a reverse vaccinology approach to identify vaccine candidates.</title>
        <authorList>
            <person name="Palmieri N."/>
            <person name="Shrestha A."/>
            <person name="Ruttkowski B."/>
            <person name="Beck T."/>
            <person name="Vogl C."/>
            <person name="Tomley F."/>
            <person name="Blake D.P."/>
            <person name="Joachim A."/>
        </authorList>
    </citation>
    <scope>NUCLEOTIDE SEQUENCE [LARGE SCALE GENOMIC DNA]</scope>
    <source>
        <strain evidence="9 10">Wien I</strain>
    </source>
</reference>
<evidence type="ECO:0000256" key="8">
    <source>
        <dbReference type="ARBA" id="ARBA00023136"/>
    </source>
</evidence>
<keyword evidence="4" id="KW-0679">Respiratory chain</keyword>
<dbReference type="GO" id="GO:0045275">
    <property type="term" value="C:respiratory chain complex III"/>
    <property type="evidence" value="ECO:0007669"/>
    <property type="project" value="InterPro"/>
</dbReference>
<dbReference type="Gene3D" id="1.10.1090.10">
    <property type="entry name" value="Cytochrome b-c1 complex subunit 7"/>
    <property type="match status" value="1"/>
</dbReference>
<comment type="similarity">
    <text evidence="2">Belongs to the UQCRB/QCR7 family.</text>
</comment>
<evidence type="ECO:0000256" key="4">
    <source>
        <dbReference type="ARBA" id="ARBA00022660"/>
    </source>
</evidence>
<organism evidence="9 10">
    <name type="scientific">Cystoisospora suis</name>
    <dbReference type="NCBI Taxonomy" id="483139"/>
    <lineage>
        <taxon>Eukaryota</taxon>
        <taxon>Sar</taxon>
        <taxon>Alveolata</taxon>
        <taxon>Apicomplexa</taxon>
        <taxon>Conoidasida</taxon>
        <taxon>Coccidia</taxon>
        <taxon>Eucoccidiorida</taxon>
        <taxon>Eimeriorina</taxon>
        <taxon>Sarcocystidae</taxon>
        <taxon>Cystoisospora</taxon>
    </lineage>
</organism>
<dbReference type="GO" id="GO:0005743">
    <property type="term" value="C:mitochondrial inner membrane"/>
    <property type="evidence" value="ECO:0007669"/>
    <property type="project" value="UniProtKB-SubCell"/>
</dbReference>
<evidence type="ECO:0000256" key="7">
    <source>
        <dbReference type="ARBA" id="ARBA00023128"/>
    </source>
</evidence>
<keyword evidence="6" id="KW-0249">Electron transport</keyword>
<dbReference type="PANTHER" id="PTHR12022:SF0">
    <property type="entry name" value="CYTOCHROME B-C1 COMPLEX SUBUNIT 7"/>
    <property type="match status" value="1"/>
</dbReference>
<dbReference type="InterPro" id="IPR003197">
    <property type="entry name" value="QCR7"/>
</dbReference>
<accession>A0A2C6KKM5</accession>
<comment type="caution">
    <text evidence="9">The sequence shown here is derived from an EMBL/GenBank/DDBJ whole genome shotgun (WGS) entry which is preliminary data.</text>
</comment>
<evidence type="ECO:0000256" key="5">
    <source>
        <dbReference type="ARBA" id="ARBA00022792"/>
    </source>
</evidence>
<feature type="non-terminal residue" evidence="9">
    <location>
        <position position="243"/>
    </location>
</feature>
<protein>
    <submittedName>
        <fullName evidence="9">Ubiquinol-cytochrome c reductase</fullName>
    </submittedName>
</protein>
<sequence length="243" mass="27458">MAQFHREIGKLFASYSNKITSTAPAQYVPSPPVRGKLRRALSSALMPIWFKFFRGPLDRWNLAVMAKYLRDHGLMYDDMYSDKEPVFARALELLPHDIRVARYRRLMRGANLNHLRMYLPLHEQNYDPFIPYMAPYVEEAKFQLQEEEELLGYHMWEGVWYSGGVTGFGDKEPGEHFLLAAPNLYGAGGSTMQLGGKHFSTRASSALRARLVENAERKRIGVAAGEGGEKRKVAGCNGSPSEG</sequence>
<name>A0A2C6KKM5_9APIC</name>
<proteinExistence type="inferred from homology"/>
<evidence type="ECO:0000313" key="10">
    <source>
        <dbReference type="Proteomes" id="UP000221165"/>
    </source>
</evidence>
<evidence type="ECO:0000256" key="1">
    <source>
        <dbReference type="ARBA" id="ARBA00004443"/>
    </source>
</evidence>
<dbReference type="Pfam" id="PF02271">
    <property type="entry name" value="UCR_14kD"/>
    <property type="match status" value="1"/>
</dbReference>
<dbReference type="SUPFAM" id="SSF81524">
    <property type="entry name" value="14 kDa protein of cytochrome bc1 complex (Ubiquinol-cytochrome c reductase)"/>
    <property type="match status" value="1"/>
</dbReference>
<evidence type="ECO:0000256" key="2">
    <source>
        <dbReference type="ARBA" id="ARBA00008554"/>
    </source>
</evidence>
<dbReference type="GO" id="GO:0006122">
    <property type="term" value="P:mitochondrial electron transport, ubiquinol to cytochrome c"/>
    <property type="evidence" value="ECO:0007669"/>
    <property type="project" value="InterPro"/>
</dbReference>
<dbReference type="OrthoDB" id="425749at2759"/>
<dbReference type="VEuPathDB" id="ToxoDB:CSUI_009157"/>